<dbReference type="GO" id="GO:0016712">
    <property type="term" value="F:oxidoreductase activity, acting on paired donors, with incorporation or reduction of molecular oxygen, reduced flavin or flavoprotein as one donor, and incorporation of one atom of oxygen"/>
    <property type="evidence" value="ECO:0007669"/>
    <property type="project" value="TreeGrafter"/>
</dbReference>
<evidence type="ECO:0000256" key="2">
    <source>
        <dbReference type="ARBA" id="ARBA00003690"/>
    </source>
</evidence>
<organism evidence="15 16">
    <name type="scientific">Sipha flava</name>
    <name type="common">yellow sugarcane aphid</name>
    <dbReference type="NCBI Taxonomy" id="143950"/>
    <lineage>
        <taxon>Eukaryota</taxon>
        <taxon>Metazoa</taxon>
        <taxon>Ecdysozoa</taxon>
        <taxon>Arthropoda</taxon>
        <taxon>Hexapoda</taxon>
        <taxon>Insecta</taxon>
        <taxon>Pterygota</taxon>
        <taxon>Neoptera</taxon>
        <taxon>Paraneoptera</taxon>
        <taxon>Hemiptera</taxon>
        <taxon>Sternorrhyncha</taxon>
        <taxon>Aphidomorpha</taxon>
        <taxon>Aphidoidea</taxon>
        <taxon>Aphididae</taxon>
        <taxon>Sipha</taxon>
    </lineage>
</organism>
<evidence type="ECO:0000256" key="8">
    <source>
        <dbReference type="ARBA" id="ARBA00022824"/>
    </source>
</evidence>
<evidence type="ECO:0000313" key="15">
    <source>
        <dbReference type="Proteomes" id="UP000694846"/>
    </source>
</evidence>
<feature type="binding site" description="axial binding residue" evidence="14">
    <location>
        <position position="434"/>
    </location>
    <ligand>
        <name>heme</name>
        <dbReference type="ChEBI" id="CHEBI:30413"/>
    </ligand>
    <ligandPart>
        <name>Fe</name>
        <dbReference type="ChEBI" id="CHEBI:18248"/>
    </ligandPart>
</feature>
<comment type="function">
    <text evidence="2">May be involved in the metabolism of insect hormones and in the breakdown of synthetic insecticides.</text>
</comment>
<dbReference type="GO" id="GO:0005506">
    <property type="term" value="F:iron ion binding"/>
    <property type="evidence" value="ECO:0007669"/>
    <property type="project" value="InterPro"/>
</dbReference>
<comment type="similarity">
    <text evidence="5">Belongs to the cytochrome P450 family.</text>
</comment>
<evidence type="ECO:0000256" key="9">
    <source>
        <dbReference type="ARBA" id="ARBA00022848"/>
    </source>
</evidence>
<dbReference type="GO" id="GO:0020037">
    <property type="term" value="F:heme binding"/>
    <property type="evidence" value="ECO:0007669"/>
    <property type="project" value="InterPro"/>
</dbReference>
<evidence type="ECO:0000256" key="1">
    <source>
        <dbReference type="ARBA" id="ARBA00001971"/>
    </source>
</evidence>
<evidence type="ECO:0000256" key="14">
    <source>
        <dbReference type="PIRSR" id="PIRSR602401-1"/>
    </source>
</evidence>
<dbReference type="Gene3D" id="1.10.630.10">
    <property type="entry name" value="Cytochrome P450"/>
    <property type="match status" value="1"/>
</dbReference>
<evidence type="ECO:0000256" key="3">
    <source>
        <dbReference type="ARBA" id="ARBA00004174"/>
    </source>
</evidence>
<dbReference type="GO" id="GO:0006805">
    <property type="term" value="P:xenobiotic metabolic process"/>
    <property type="evidence" value="ECO:0007669"/>
    <property type="project" value="TreeGrafter"/>
</dbReference>
<dbReference type="GO" id="GO:0005789">
    <property type="term" value="C:endoplasmic reticulum membrane"/>
    <property type="evidence" value="ECO:0007669"/>
    <property type="project" value="UniProtKB-SubCell"/>
</dbReference>
<dbReference type="AlphaFoldDB" id="A0A8B8F2I8"/>
<keyword evidence="6 14" id="KW-0349">Heme</keyword>
<evidence type="ECO:0000256" key="6">
    <source>
        <dbReference type="ARBA" id="ARBA00022617"/>
    </source>
</evidence>
<reference evidence="16 17" key="1">
    <citation type="submission" date="2025-04" db="UniProtKB">
        <authorList>
            <consortium name="RefSeq"/>
        </authorList>
    </citation>
    <scope>IDENTIFICATION</scope>
    <source>
        <tissue evidence="16 17">Whole body</tissue>
    </source>
</reference>
<dbReference type="PRINTS" id="PR00463">
    <property type="entry name" value="EP450I"/>
</dbReference>
<evidence type="ECO:0000256" key="11">
    <source>
        <dbReference type="ARBA" id="ARBA00023004"/>
    </source>
</evidence>
<dbReference type="OrthoDB" id="1844152at2759"/>
<dbReference type="InterPro" id="IPR002401">
    <property type="entry name" value="Cyt_P450_E_grp-I"/>
</dbReference>
<dbReference type="FunFam" id="1.10.630.10:FF:000238">
    <property type="entry name" value="Cytochrome P450 2A6"/>
    <property type="match status" value="1"/>
</dbReference>
<evidence type="ECO:0000313" key="18">
    <source>
        <dbReference type="RefSeq" id="XP_025404872.1"/>
    </source>
</evidence>
<proteinExistence type="inferred from homology"/>
<dbReference type="PANTHER" id="PTHR24300">
    <property type="entry name" value="CYTOCHROME P450 508A4-RELATED"/>
    <property type="match status" value="1"/>
</dbReference>
<dbReference type="SUPFAM" id="SSF48264">
    <property type="entry name" value="Cytochrome P450"/>
    <property type="match status" value="1"/>
</dbReference>
<dbReference type="PANTHER" id="PTHR24300:SF403">
    <property type="entry name" value="CYTOCHROME P450 306A1"/>
    <property type="match status" value="1"/>
</dbReference>
<dbReference type="PRINTS" id="PR00385">
    <property type="entry name" value="P450"/>
</dbReference>
<evidence type="ECO:0000313" key="16">
    <source>
        <dbReference type="RefSeq" id="XP_025404870.1"/>
    </source>
</evidence>
<keyword evidence="9" id="KW-0492">Microsome</keyword>
<dbReference type="RefSeq" id="XP_025404872.1">
    <property type="nucleotide sequence ID" value="XM_025549087.1"/>
</dbReference>
<comment type="subcellular location">
    <subcellularLocation>
        <location evidence="4">Endoplasmic reticulum membrane</location>
        <topology evidence="4">Peripheral membrane protein</topology>
    </subcellularLocation>
    <subcellularLocation>
        <location evidence="3">Microsome membrane</location>
        <topology evidence="3">Peripheral membrane protein</topology>
    </subcellularLocation>
</comment>
<keyword evidence="12" id="KW-0503">Monooxygenase</keyword>
<evidence type="ECO:0000256" key="5">
    <source>
        <dbReference type="ARBA" id="ARBA00010617"/>
    </source>
</evidence>
<accession>A0A8B8F2I8</accession>
<evidence type="ECO:0000256" key="13">
    <source>
        <dbReference type="ARBA" id="ARBA00023136"/>
    </source>
</evidence>
<name>A0A8B8F2I8_9HEMI</name>
<keyword evidence="15" id="KW-1185">Reference proteome</keyword>
<protein>
    <submittedName>
        <fullName evidence="16 17">Cytochrome P450 306a1-like</fullName>
    </submittedName>
</protein>
<evidence type="ECO:0000256" key="10">
    <source>
        <dbReference type="ARBA" id="ARBA00023002"/>
    </source>
</evidence>
<evidence type="ECO:0000256" key="7">
    <source>
        <dbReference type="ARBA" id="ARBA00022723"/>
    </source>
</evidence>
<dbReference type="InterPro" id="IPR036396">
    <property type="entry name" value="Cyt_P450_sf"/>
</dbReference>
<dbReference type="Pfam" id="PF00067">
    <property type="entry name" value="p450"/>
    <property type="match status" value="1"/>
</dbReference>
<gene>
    <name evidence="16 17 18" type="primary">LOC112679325</name>
</gene>
<evidence type="ECO:0000313" key="17">
    <source>
        <dbReference type="RefSeq" id="XP_025404871.1"/>
    </source>
</evidence>
<keyword evidence="7 14" id="KW-0479">Metal-binding</keyword>
<dbReference type="GO" id="GO:0008395">
    <property type="term" value="F:steroid hydroxylase activity"/>
    <property type="evidence" value="ECO:0007669"/>
    <property type="project" value="TreeGrafter"/>
</dbReference>
<dbReference type="RefSeq" id="XP_025404871.1">
    <property type="nucleotide sequence ID" value="XM_025549086.1"/>
</dbReference>
<keyword evidence="13" id="KW-0472">Membrane</keyword>
<dbReference type="GO" id="GO:0006082">
    <property type="term" value="P:organic acid metabolic process"/>
    <property type="evidence" value="ECO:0007669"/>
    <property type="project" value="TreeGrafter"/>
</dbReference>
<evidence type="ECO:0000256" key="4">
    <source>
        <dbReference type="ARBA" id="ARBA00004406"/>
    </source>
</evidence>
<keyword evidence="8" id="KW-0256">Endoplasmic reticulum</keyword>
<comment type="cofactor">
    <cofactor evidence="1 14">
        <name>heme</name>
        <dbReference type="ChEBI" id="CHEBI:30413"/>
    </cofactor>
</comment>
<dbReference type="InterPro" id="IPR050182">
    <property type="entry name" value="Cytochrome_P450_fam2"/>
</dbReference>
<dbReference type="RefSeq" id="XP_025404870.1">
    <property type="nucleotide sequence ID" value="XM_025549085.1"/>
</dbReference>
<keyword evidence="10" id="KW-0560">Oxidoreductase</keyword>
<evidence type="ECO:0000256" key="12">
    <source>
        <dbReference type="ARBA" id="ARBA00023033"/>
    </source>
</evidence>
<dbReference type="Proteomes" id="UP000694846">
    <property type="component" value="Unplaced"/>
</dbReference>
<sequence>MLWIIIGVLMLIAIYFGYQRHLNKNLPPGPWGVPILGYLPWLNPTQPYKTLTELAHKYGPIYSIQMGKHFAVIMSDPSSVRMALARNELADRTNFTVINEIMQEHGLIFTHGALWKEQRKFVCNWLKTIGVCKFGDKKNNLQLNIMDAVSSTISKIRHSNEFPIDTGKLFLVYIGNFINHIVLGKTWPEDDLNWIYLRKLAEDGSKKFAVATPLSVLPILKVIPKYRKTIIEVIEGVKNTHFIYKTLMEKRSGKIDDCDDLMAMFMKEVTKRKNDKDPHYFTEKQCNYLLSDLFGAGVETSVNTLRWFLLYMALNKDIQNELQKQLDLVSTNGAVIDLEQIESVPLLKACVFETMRLRPVAPSGIPRAVNNEIWILGFRIPKGTMVLPLQWAMHRDVKYWVNPLAFQPQRFFDEDGNIINNKAFMPFQAGKRACVGDTLSYWMLFLFGANLIHNFYISMEDNLSEKELNTIMDGEFGITLSPAAHNIIFKSRV</sequence>
<keyword evidence="11 14" id="KW-0408">Iron</keyword>
<dbReference type="GeneID" id="112679325"/>
<dbReference type="InterPro" id="IPR001128">
    <property type="entry name" value="Cyt_P450"/>
</dbReference>